<dbReference type="GO" id="GO:0004644">
    <property type="term" value="F:phosphoribosylglycinamide formyltransferase activity"/>
    <property type="evidence" value="ECO:0007669"/>
    <property type="project" value="UniProtKB-EC"/>
</dbReference>
<dbReference type="SUPFAM" id="SSF53328">
    <property type="entry name" value="Formyltransferase"/>
    <property type="match status" value="1"/>
</dbReference>
<comment type="pathway">
    <text evidence="1">Purine metabolism; IMP biosynthesis via de novo pathway; N(2)-formyl-N(1)-(5-phospho-D-ribosyl)glycinamide from N(1)-(5-phospho-D-ribosyl)glycinamide (10-formyl THF route): step 1/1.</text>
</comment>
<sequence>MTTSTTVGRFPVHSALDGDFCLPQVAAELAADATGSGARHMPDLASALLAATAWRLPFTTPPDIPASDLTPGHAPPTGDDVRLLHAFETSALWRPPVAEAVAGLTPTEAITWLRLAEHWLAVHANSGDARFLNAACKLFGAAWIRLTSGNAAAGGDPQLRTQAVVVAGLLQQATHHLVQQLRNHALTKEDPGSSTWALTRPATGRRGGRIAVLHGHGSAGAMRFLHMARQHGVPIAHVVSFTPGHGAGHTAAESAYASAWYPPADDSIAPPPPPAAGFTPVEVHGWDATAQALTAAAADLVVLVGMPIVPEPVLAAARIGFINAHNGSLPDYRGMDAVGWALINGDPVVCTLHLAATQVDAGAVLASAVVPATPLASLKDRVKQLQLELLLQAAQHVTSTGQLPPATAQPADGARQFYRLHPHLKRTLDQSPYGATEGRPT</sequence>
<dbReference type="InterPro" id="IPR002376">
    <property type="entry name" value="Formyl_transf_N"/>
</dbReference>
<reference evidence="6 7" key="1">
    <citation type="submission" date="2021-01" db="EMBL/GenBank/DDBJ databases">
        <title>Whole genome shotgun sequence of Catellatospora coxensis NBRC 107359.</title>
        <authorList>
            <person name="Komaki H."/>
            <person name="Tamura T."/>
        </authorList>
    </citation>
    <scope>NUCLEOTIDE SEQUENCE [LARGE SCALE GENOMIC DNA]</scope>
    <source>
        <strain evidence="6 7">NBRC 107359</strain>
    </source>
</reference>
<dbReference type="PANTHER" id="PTHR43369">
    <property type="entry name" value="PHOSPHORIBOSYLGLYCINAMIDE FORMYLTRANSFERASE"/>
    <property type="match status" value="1"/>
</dbReference>
<protein>
    <recommendedName>
        <fullName evidence="2">phosphoribosylglycinamide formyltransferase 1</fullName>
        <ecNumber evidence="2">2.1.2.2</ecNumber>
    </recommendedName>
</protein>
<evidence type="ECO:0000256" key="2">
    <source>
        <dbReference type="ARBA" id="ARBA00012254"/>
    </source>
</evidence>
<dbReference type="Proteomes" id="UP000630887">
    <property type="component" value="Unassembled WGS sequence"/>
</dbReference>
<dbReference type="Gene3D" id="3.40.50.170">
    <property type="entry name" value="Formyl transferase, N-terminal domain"/>
    <property type="match status" value="1"/>
</dbReference>
<dbReference type="AlphaFoldDB" id="A0A8J3KMG2"/>
<evidence type="ECO:0000256" key="4">
    <source>
        <dbReference type="ARBA" id="ARBA00022755"/>
    </source>
</evidence>
<dbReference type="PANTHER" id="PTHR43369:SF2">
    <property type="entry name" value="PHOSPHORIBOSYLGLYCINAMIDE FORMYLTRANSFERASE"/>
    <property type="match status" value="1"/>
</dbReference>
<dbReference type="GO" id="GO:0005829">
    <property type="term" value="C:cytosol"/>
    <property type="evidence" value="ECO:0007669"/>
    <property type="project" value="TreeGrafter"/>
</dbReference>
<dbReference type="Pfam" id="PF00551">
    <property type="entry name" value="Formyl_trans_N"/>
    <property type="match status" value="1"/>
</dbReference>
<dbReference type="GO" id="GO:0006189">
    <property type="term" value="P:'de novo' IMP biosynthetic process"/>
    <property type="evidence" value="ECO:0007669"/>
    <property type="project" value="TreeGrafter"/>
</dbReference>
<dbReference type="EC" id="2.1.2.2" evidence="2"/>
<dbReference type="EMBL" id="BONI01000016">
    <property type="protein sequence ID" value="GIG05697.1"/>
    <property type="molecule type" value="Genomic_DNA"/>
</dbReference>
<proteinExistence type="predicted"/>
<organism evidence="6 7">
    <name type="scientific">Catellatospora coxensis</name>
    <dbReference type="NCBI Taxonomy" id="310354"/>
    <lineage>
        <taxon>Bacteria</taxon>
        <taxon>Bacillati</taxon>
        <taxon>Actinomycetota</taxon>
        <taxon>Actinomycetes</taxon>
        <taxon>Micromonosporales</taxon>
        <taxon>Micromonosporaceae</taxon>
        <taxon>Catellatospora</taxon>
    </lineage>
</organism>
<keyword evidence="3" id="KW-0808">Transferase</keyword>
<evidence type="ECO:0000256" key="1">
    <source>
        <dbReference type="ARBA" id="ARBA00005054"/>
    </source>
</evidence>
<accession>A0A8J3KMG2</accession>
<comment type="caution">
    <text evidence="6">The sequence shown here is derived from an EMBL/GenBank/DDBJ whole genome shotgun (WGS) entry which is preliminary data.</text>
</comment>
<name>A0A8J3KMG2_9ACTN</name>
<feature type="domain" description="Formyl transferase N-terminal" evidence="5">
    <location>
        <begin position="209"/>
        <end position="391"/>
    </location>
</feature>
<keyword evidence="7" id="KW-1185">Reference proteome</keyword>
<evidence type="ECO:0000259" key="5">
    <source>
        <dbReference type="Pfam" id="PF00551"/>
    </source>
</evidence>
<evidence type="ECO:0000313" key="7">
    <source>
        <dbReference type="Proteomes" id="UP000630887"/>
    </source>
</evidence>
<evidence type="ECO:0000313" key="6">
    <source>
        <dbReference type="EMBL" id="GIG05697.1"/>
    </source>
</evidence>
<dbReference type="RefSeq" id="WP_203692117.1">
    <property type="nucleotide sequence ID" value="NZ_BAAALC010000025.1"/>
</dbReference>
<keyword evidence="4" id="KW-0658">Purine biosynthesis</keyword>
<gene>
    <name evidence="6" type="ORF">Cco03nite_23970</name>
</gene>
<dbReference type="InterPro" id="IPR036477">
    <property type="entry name" value="Formyl_transf_N_sf"/>
</dbReference>
<evidence type="ECO:0000256" key="3">
    <source>
        <dbReference type="ARBA" id="ARBA00022679"/>
    </source>
</evidence>